<feature type="transmembrane region" description="Helical" evidence="2">
    <location>
        <begin position="37"/>
        <end position="62"/>
    </location>
</feature>
<comment type="caution">
    <text evidence="3">The sequence shown here is derived from an EMBL/GenBank/DDBJ whole genome shotgun (WGS) entry which is preliminary data.</text>
</comment>
<organism evidence="3 4">
    <name type="scientific">Thioalbus denitrificans</name>
    <dbReference type="NCBI Taxonomy" id="547122"/>
    <lineage>
        <taxon>Bacteria</taxon>
        <taxon>Pseudomonadati</taxon>
        <taxon>Pseudomonadota</taxon>
        <taxon>Gammaproteobacteria</taxon>
        <taxon>Chromatiales</taxon>
        <taxon>Ectothiorhodospiraceae</taxon>
        <taxon>Thioalbus</taxon>
    </lineage>
</organism>
<keyword evidence="2" id="KW-1133">Transmembrane helix</keyword>
<dbReference type="RefSeq" id="WP_114277659.1">
    <property type="nucleotide sequence ID" value="NZ_QPJY01000001.1"/>
</dbReference>
<evidence type="ECO:0000313" key="4">
    <source>
        <dbReference type="Proteomes" id="UP000252707"/>
    </source>
</evidence>
<keyword evidence="2" id="KW-0472">Membrane</keyword>
<dbReference type="Proteomes" id="UP000252707">
    <property type="component" value="Unassembled WGS sequence"/>
</dbReference>
<dbReference type="AlphaFoldDB" id="A0A369CLK1"/>
<dbReference type="EMBL" id="QPJY01000001">
    <property type="protein sequence ID" value="RCX32744.1"/>
    <property type="molecule type" value="Genomic_DNA"/>
</dbReference>
<feature type="transmembrane region" description="Helical" evidence="2">
    <location>
        <begin position="74"/>
        <end position="96"/>
    </location>
</feature>
<evidence type="ECO:0000256" key="2">
    <source>
        <dbReference type="SAM" id="Phobius"/>
    </source>
</evidence>
<dbReference type="Pfam" id="PF09527">
    <property type="entry name" value="ATPase_gene1"/>
    <property type="match status" value="1"/>
</dbReference>
<reference evidence="3 4" key="1">
    <citation type="submission" date="2018-07" db="EMBL/GenBank/DDBJ databases">
        <title>Genomic Encyclopedia of Type Strains, Phase IV (KMG-IV): sequencing the most valuable type-strain genomes for metagenomic binning, comparative biology and taxonomic classification.</title>
        <authorList>
            <person name="Goeker M."/>
        </authorList>
    </citation>
    <scope>NUCLEOTIDE SEQUENCE [LARGE SCALE GENOMIC DNA]</scope>
    <source>
        <strain evidence="3 4">DSM 26407</strain>
    </source>
</reference>
<gene>
    <name evidence="3" type="ORF">DFQ59_10142</name>
</gene>
<name>A0A369CLK1_9GAMM</name>
<proteinExistence type="predicted"/>
<feature type="compositionally biased region" description="Basic and acidic residues" evidence="1">
    <location>
        <begin position="1"/>
        <end position="15"/>
    </location>
</feature>
<sequence length="112" mass="12391">MNDKRPPGALKDRSSFARQVGTKAERKLRARRDATQGVWFGLGMMGLVGWSVVVPTLLGAALGGWLDNHHPGSHSWTLALLVAGLTIGCLNAWHWVTREDKAMRNDQEDEDE</sequence>
<feature type="region of interest" description="Disordered" evidence="1">
    <location>
        <begin position="1"/>
        <end position="28"/>
    </location>
</feature>
<keyword evidence="4" id="KW-1185">Reference proteome</keyword>
<dbReference type="InterPro" id="IPR032820">
    <property type="entry name" value="ATPase_put"/>
</dbReference>
<evidence type="ECO:0000256" key="1">
    <source>
        <dbReference type="SAM" id="MobiDB-lite"/>
    </source>
</evidence>
<accession>A0A369CLK1</accession>
<dbReference type="NCBIfam" id="TIGR02230">
    <property type="entry name" value="ATPase_gene1"/>
    <property type="match status" value="1"/>
</dbReference>
<evidence type="ECO:0000313" key="3">
    <source>
        <dbReference type="EMBL" id="RCX32744.1"/>
    </source>
</evidence>
<keyword evidence="2" id="KW-0812">Transmembrane</keyword>
<protein>
    <submittedName>
        <fullName evidence="3">ATP synthase protein I</fullName>
    </submittedName>
</protein>
<dbReference type="OrthoDB" id="466056at2"/>
<dbReference type="InterPro" id="IPR011744">
    <property type="entry name" value="ATPase_gene1"/>
</dbReference>